<organism evidence="1 2">
    <name type="scientific">Pseudocitrobacter vendiensis</name>
    <dbReference type="NCBI Taxonomy" id="2488306"/>
    <lineage>
        <taxon>Bacteria</taxon>
        <taxon>Pseudomonadati</taxon>
        <taxon>Pseudomonadota</taxon>
        <taxon>Gammaproteobacteria</taxon>
        <taxon>Enterobacterales</taxon>
        <taxon>Enterobacteriaceae</taxon>
        <taxon>Pseudocitrobacter</taxon>
    </lineage>
</organism>
<proteinExistence type="predicted"/>
<protein>
    <submittedName>
        <fullName evidence="1">Uncharacterized protein</fullName>
    </submittedName>
</protein>
<evidence type="ECO:0000313" key="1">
    <source>
        <dbReference type="EMBL" id="CAH6661486.1"/>
    </source>
</evidence>
<accession>A0ABN8TG38</accession>
<dbReference type="EMBL" id="CALSBS010000024">
    <property type="protein sequence ID" value="CAH6661486.1"/>
    <property type="molecule type" value="Genomic_DNA"/>
</dbReference>
<name>A0ABN8TG38_9ENTR</name>
<comment type="caution">
    <text evidence="1">The sequence shown here is derived from an EMBL/GenBank/DDBJ whole genome shotgun (WGS) entry which is preliminary data.</text>
</comment>
<reference evidence="1" key="1">
    <citation type="submission" date="2022-05" db="EMBL/GenBank/DDBJ databases">
        <authorList>
            <person name="Blom J."/>
        </authorList>
    </citation>
    <scope>NUCLEOTIDE SEQUENCE</scope>
    <source>
        <strain evidence="1">Type strain: CPO20170097</strain>
    </source>
</reference>
<sequence length="46" mass="5355">MHNTQIAVLTVDKNEVTFMLFAWLRIEVSKRLIHYGGLMFCPCLSK</sequence>
<gene>
    <name evidence="1" type="ORF">FBBNIHIM_20460</name>
</gene>
<dbReference type="Proteomes" id="UP001152651">
    <property type="component" value="Unassembled WGS sequence"/>
</dbReference>
<keyword evidence="2" id="KW-1185">Reference proteome</keyword>
<evidence type="ECO:0000313" key="2">
    <source>
        <dbReference type="Proteomes" id="UP001152651"/>
    </source>
</evidence>